<keyword evidence="3" id="KW-1185">Reference proteome</keyword>
<protein>
    <recommendedName>
        <fullName evidence="4">WYL domain-containing protein</fullName>
    </recommendedName>
</protein>
<comment type="caution">
    <text evidence="2">The sequence shown here is derived from an EMBL/GenBank/DDBJ whole genome shotgun (WGS) entry which is preliminary data.</text>
</comment>
<dbReference type="Proteomes" id="UP000287410">
    <property type="component" value="Unassembled WGS sequence"/>
</dbReference>
<name>A0ABY0BYI9_9GAMM</name>
<organism evidence="2 3">
    <name type="scientific">Aliidiomarina sedimenti</name>
    <dbReference type="NCBI Taxonomy" id="1933879"/>
    <lineage>
        <taxon>Bacteria</taxon>
        <taxon>Pseudomonadati</taxon>
        <taxon>Pseudomonadota</taxon>
        <taxon>Gammaproteobacteria</taxon>
        <taxon>Alteromonadales</taxon>
        <taxon>Idiomarinaceae</taxon>
        <taxon>Aliidiomarina</taxon>
    </lineage>
</organism>
<reference evidence="2 3" key="1">
    <citation type="journal article" date="2018" name="Front. Microbiol.">
        <title>Genome-Based Analysis Reveals the Taxonomy and Diversity of the Family Idiomarinaceae.</title>
        <authorList>
            <person name="Liu Y."/>
            <person name="Lai Q."/>
            <person name="Shao Z."/>
        </authorList>
    </citation>
    <scope>NUCLEOTIDE SEQUENCE [LARGE SCALE GENOMIC DNA]</scope>
    <source>
        <strain evidence="2 3">GBSy1</strain>
    </source>
</reference>
<dbReference type="RefSeq" id="WP_126788986.1">
    <property type="nucleotide sequence ID" value="NZ_PIPN01000003.1"/>
</dbReference>
<sequence length="343" mass="38445">MSKNSNYGFLKLFTNYFWLGIVLVLLAILVDLQFPRMLFGYSVLVKAVESVGIAVLVASIFTYASGTSEFVDKIRSLLQDIVVSRNFLGNIDSESKREALSALIKPSMEEKQAYSNIEDYLNTYISQAMDVTNKCVRSNYLINARAYLDSNTVYVDSNISYRLYPTKDGYSDIKVGFLKGEEKSSCRKVVVNTPHGERQVIEEFEYEDIEIDAGSARLSTIPLSKYAKKCSHLDISIDMTEAGSDHWIMLSFATLIPTDGFRHVLRCEDDLVINAHHTFIHGAKFYVDQPSRVELTASCNEWINEGTGLSVLISLPHVVNPNNSKHRAQQAAPVFEALGEYGS</sequence>
<evidence type="ECO:0000313" key="2">
    <source>
        <dbReference type="EMBL" id="RUO29714.1"/>
    </source>
</evidence>
<keyword evidence="1" id="KW-0812">Transmembrane</keyword>
<evidence type="ECO:0008006" key="4">
    <source>
        <dbReference type="Google" id="ProtNLM"/>
    </source>
</evidence>
<evidence type="ECO:0000313" key="3">
    <source>
        <dbReference type="Proteomes" id="UP000287410"/>
    </source>
</evidence>
<evidence type="ECO:0000256" key="1">
    <source>
        <dbReference type="SAM" id="Phobius"/>
    </source>
</evidence>
<accession>A0ABY0BYI9</accession>
<keyword evidence="1" id="KW-1133">Transmembrane helix</keyword>
<proteinExistence type="predicted"/>
<dbReference type="EMBL" id="PIPN01000003">
    <property type="protein sequence ID" value="RUO29714.1"/>
    <property type="molecule type" value="Genomic_DNA"/>
</dbReference>
<keyword evidence="1" id="KW-0472">Membrane</keyword>
<feature type="transmembrane region" description="Helical" evidence="1">
    <location>
        <begin position="12"/>
        <end position="32"/>
    </location>
</feature>
<gene>
    <name evidence="2" type="ORF">CWE12_07010</name>
</gene>